<keyword evidence="2" id="KW-1185">Reference proteome</keyword>
<dbReference type="AlphaFoldDB" id="A0A2D2DSC8"/>
<sequence length="67" mass="7598">MTKPEQKIDCSAYIVHWAQWWQITEQHMLGATGAARADANNVHEDAKRKLRESVFLAARASEEAHHG</sequence>
<name>A0A2D2DSC8_9BURK</name>
<reference evidence="1" key="1">
    <citation type="submission" date="2017-10" db="EMBL/GenBank/DDBJ databases">
        <title>Massilia psychrophilum sp. nov., a novel purple-pigmented bacterium isolated from Tianshan glacier, Xinjiang Municipality, China.</title>
        <authorList>
            <person name="Wang H."/>
        </authorList>
    </citation>
    <scope>NUCLEOTIDE SEQUENCE [LARGE SCALE GENOMIC DNA]</scope>
    <source>
        <strain evidence="1">B2</strain>
    </source>
</reference>
<dbReference type="Proteomes" id="UP000229897">
    <property type="component" value="Chromosome"/>
</dbReference>
<accession>A0A2D2DSC8</accession>
<protein>
    <submittedName>
        <fullName evidence="1">Uncharacterized protein</fullName>
    </submittedName>
</protein>
<dbReference type="KEGG" id="mass:CR152_27770"/>
<evidence type="ECO:0000313" key="1">
    <source>
        <dbReference type="EMBL" id="ATQ77876.1"/>
    </source>
</evidence>
<gene>
    <name evidence="1" type="ORF">CR152_27770</name>
</gene>
<dbReference type="RefSeq" id="WP_099880418.1">
    <property type="nucleotide sequence ID" value="NZ_CP024608.1"/>
</dbReference>
<proteinExistence type="predicted"/>
<dbReference type="EMBL" id="CP024608">
    <property type="protein sequence ID" value="ATQ77876.1"/>
    <property type="molecule type" value="Genomic_DNA"/>
</dbReference>
<organism evidence="1 2">
    <name type="scientific">Massilia violaceinigra</name>
    <dbReference type="NCBI Taxonomy" id="2045208"/>
    <lineage>
        <taxon>Bacteria</taxon>
        <taxon>Pseudomonadati</taxon>
        <taxon>Pseudomonadota</taxon>
        <taxon>Betaproteobacteria</taxon>
        <taxon>Burkholderiales</taxon>
        <taxon>Oxalobacteraceae</taxon>
        <taxon>Telluria group</taxon>
        <taxon>Massilia</taxon>
    </lineage>
</organism>
<evidence type="ECO:0000313" key="2">
    <source>
        <dbReference type="Proteomes" id="UP000229897"/>
    </source>
</evidence>